<keyword evidence="8" id="KW-0503">Monooxygenase</keyword>
<evidence type="ECO:0000256" key="1">
    <source>
        <dbReference type="ARBA" id="ARBA00001971"/>
    </source>
</evidence>
<keyword evidence="7 9" id="KW-0408">Iron</keyword>
<accession>A0A2H3JUZ1</accession>
<evidence type="ECO:0000256" key="4">
    <source>
        <dbReference type="ARBA" id="ARBA00022617"/>
    </source>
</evidence>
<dbReference type="PANTHER" id="PTHR24305:SF166">
    <property type="entry name" value="CYTOCHROME P450 12A4, MITOCHONDRIAL-RELATED"/>
    <property type="match status" value="1"/>
</dbReference>
<protein>
    <submittedName>
        <fullName evidence="10">Cytochrome P450</fullName>
    </submittedName>
</protein>
<dbReference type="OrthoDB" id="1470350at2759"/>
<dbReference type="GO" id="GO:0004497">
    <property type="term" value="F:monooxygenase activity"/>
    <property type="evidence" value="ECO:0007669"/>
    <property type="project" value="UniProtKB-KW"/>
</dbReference>
<reference evidence="10 11" key="1">
    <citation type="journal article" date="2012" name="Science">
        <title>The Paleozoic origin of enzymatic lignin decomposition reconstructed from 31 fungal genomes.</title>
        <authorList>
            <person name="Floudas D."/>
            <person name="Binder M."/>
            <person name="Riley R."/>
            <person name="Barry K."/>
            <person name="Blanchette R.A."/>
            <person name="Henrissat B."/>
            <person name="Martinez A.T."/>
            <person name="Otillar R."/>
            <person name="Spatafora J.W."/>
            <person name="Yadav J.S."/>
            <person name="Aerts A."/>
            <person name="Benoit I."/>
            <person name="Boyd A."/>
            <person name="Carlson A."/>
            <person name="Copeland A."/>
            <person name="Coutinho P.M."/>
            <person name="de Vries R.P."/>
            <person name="Ferreira P."/>
            <person name="Findley K."/>
            <person name="Foster B."/>
            <person name="Gaskell J."/>
            <person name="Glotzer D."/>
            <person name="Gorecki P."/>
            <person name="Heitman J."/>
            <person name="Hesse C."/>
            <person name="Hori C."/>
            <person name="Igarashi K."/>
            <person name="Jurgens J.A."/>
            <person name="Kallen N."/>
            <person name="Kersten P."/>
            <person name="Kohler A."/>
            <person name="Kuees U."/>
            <person name="Kumar T.K.A."/>
            <person name="Kuo A."/>
            <person name="LaButti K."/>
            <person name="Larrondo L.F."/>
            <person name="Lindquist E."/>
            <person name="Ling A."/>
            <person name="Lombard V."/>
            <person name="Lucas S."/>
            <person name="Lundell T."/>
            <person name="Martin R."/>
            <person name="McLaughlin D.J."/>
            <person name="Morgenstern I."/>
            <person name="Morin E."/>
            <person name="Murat C."/>
            <person name="Nagy L.G."/>
            <person name="Nolan M."/>
            <person name="Ohm R.A."/>
            <person name="Patyshakuliyeva A."/>
            <person name="Rokas A."/>
            <person name="Ruiz-Duenas F.J."/>
            <person name="Sabat G."/>
            <person name="Salamov A."/>
            <person name="Samejima M."/>
            <person name="Schmutz J."/>
            <person name="Slot J.C."/>
            <person name="St John F."/>
            <person name="Stenlid J."/>
            <person name="Sun H."/>
            <person name="Sun S."/>
            <person name="Syed K."/>
            <person name="Tsang A."/>
            <person name="Wiebenga A."/>
            <person name="Young D."/>
            <person name="Pisabarro A."/>
            <person name="Eastwood D.C."/>
            <person name="Martin F."/>
            <person name="Cullen D."/>
            <person name="Grigoriev I.V."/>
            <person name="Hibbett D.S."/>
        </authorList>
    </citation>
    <scope>NUCLEOTIDE SEQUENCE [LARGE SCALE GENOMIC DNA]</scope>
    <source>
        <strain evidence="10 11">MD-104</strain>
    </source>
</reference>
<keyword evidence="4 9" id="KW-0349">Heme</keyword>
<evidence type="ECO:0000256" key="5">
    <source>
        <dbReference type="ARBA" id="ARBA00022723"/>
    </source>
</evidence>
<dbReference type="CDD" id="cd11069">
    <property type="entry name" value="CYP_FUM15-like"/>
    <property type="match status" value="1"/>
</dbReference>
<dbReference type="InterPro" id="IPR001128">
    <property type="entry name" value="Cyt_P450"/>
</dbReference>
<evidence type="ECO:0000256" key="6">
    <source>
        <dbReference type="ARBA" id="ARBA00023002"/>
    </source>
</evidence>
<evidence type="ECO:0000256" key="2">
    <source>
        <dbReference type="ARBA" id="ARBA00005179"/>
    </source>
</evidence>
<comment type="cofactor">
    <cofactor evidence="1 9">
        <name>heme</name>
        <dbReference type="ChEBI" id="CHEBI:30413"/>
    </cofactor>
</comment>
<keyword evidence="11" id="KW-1185">Reference proteome</keyword>
<dbReference type="InterPro" id="IPR002401">
    <property type="entry name" value="Cyt_P450_E_grp-I"/>
</dbReference>
<evidence type="ECO:0000256" key="8">
    <source>
        <dbReference type="ARBA" id="ARBA00023033"/>
    </source>
</evidence>
<dbReference type="GO" id="GO:0016705">
    <property type="term" value="F:oxidoreductase activity, acting on paired donors, with incorporation or reduction of molecular oxygen"/>
    <property type="evidence" value="ECO:0007669"/>
    <property type="project" value="InterPro"/>
</dbReference>
<dbReference type="STRING" id="742152.A0A2H3JUZ1"/>
<evidence type="ECO:0000313" key="11">
    <source>
        <dbReference type="Proteomes" id="UP000218811"/>
    </source>
</evidence>
<dbReference type="Proteomes" id="UP000218811">
    <property type="component" value="Unassembled WGS sequence"/>
</dbReference>
<dbReference type="PRINTS" id="PR00463">
    <property type="entry name" value="EP450I"/>
</dbReference>
<dbReference type="InterPro" id="IPR036396">
    <property type="entry name" value="Cyt_P450_sf"/>
</dbReference>
<dbReference type="Pfam" id="PF00067">
    <property type="entry name" value="p450"/>
    <property type="match status" value="1"/>
</dbReference>
<sequence length="521" mass="57763">MKAAVLKNIPGPPSQSFITGNLKQFFTRHGAGFQRDVALKHGSVAKLHGFFGNPLLYVSDPKALYNILIKEDHIFEETREFLILNSLIFGPSLVATEGDRHRKQRRILNPVFSVSHMRSMLPIFYNVVHKLRDAIAEQVADGSREIDVLHWAGRTALEIIGQGGLGYSLDSLTHNSENKYGDTLRSLTPVLQNVGVLARIAPYFVNLGPAWLRRWVIDTLPSQPVQIVKTIVDTMTTKSVEIYKEKMDAIQKGDDALVKRTGEGKDIMSVLMKANSAAIENQRLPEDELIAQMSTLIFAAMDTTSTATARTLQLLAEHQDIQAKLREEILQAGAGEHLSYDELGRLPLLDAVVKETLRVSPPGSVVFRAPNRDVVLPLSQPIVGIDGQEIHQIAVPKGTEILVGILGCNLKSSLWGEDTLEWKPERWLSPLPSAVTNAGMPGIYSNIMTFVGGKRACIGYKFAEMEMKIILSVLLSNFTFQPTGKVIEWNVSLIWYPTLGKDSNESQLPLKVGLYQAEDHQ</sequence>
<dbReference type="Gene3D" id="1.10.630.10">
    <property type="entry name" value="Cytochrome P450"/>
    <property type="match status" value="1"/>
</dbReference>
<gene>
    <name evidence="10" type="ORF">WOLCODRAFT_136921</name>
</gene>
<evidence type="ECO:0000313" key="10">
    <source>
        <dbReference type="EMBL" id="PCH40534.1"/>
    </source>
</evidence>
<keyword evidence="5 9" id="KW-0479">Metal-binding</keyword>
<evidence type="ECO:0000256" key="3">
    <source>
        <dbReference type="ARBA" id="ARBA00010617"/>
    </source>
</evidence>
<dbReference type="AlphaFoldDB" id="A0A2H3JUZ1"/>
<evidence type="ECO:0000256" key="7">
    <source>
        <dbReference type="ARBA" id="ARBA00023004"/>
    </source>
</evidence>
<comment type="pathway">
    <text evidence="2">Secondary metabolite biosynthesis.</text>
</comment>
<dbReference type="InterPro" id="IPR050121">
    <property type="entry name" value="Cytochrome_P450_monoxygenase"/>
</dbReference>
<dbReference type="PRINTS" id="PR00385">
    <property type="entry name" value="P450"/>
</dbReference>
<dbReference type="OMA" id="FPEHQEM"/>
<dbReference type="PANTHER" id="PTHR24305">
    <property type="entry name" value="CYTOCHROME P450"/>
    <property type="match status" value="1"/>
</dbReference>
<proteinExistence type="inferred from homology"/>
<evidence type="ECO:0000256" key="9">
    <source>
        <dbReference type="PIRSR" id="PIRSR602401-1"/>
    </source>
</evidence>
<dbReference type="GO" id="GO:0020037">
    <property type="term" value="F:heme binding"/>
    <property type="evidence" value="ECO:0007669"/>
    <property type="project" value="InterPro"/>
</dbReference>
<dbReference type="SUPFAM" id="SSF48264">
    <property type="entry name" value="Cytochrome P450"/>
    <property type="match status" value="1"/>
</dbReference>
<name>A0A2H3JUZ1_WOLCO</name>
<organism evidence="10 11">
    <name type="scientific">Wolfiporia cocos (strain MD-104)</name>
    <name type="common">Brown rot fungus</name>
    <dbReference type="NCBI Taxonomy" id="742152"/>
    <lineage>
        <taxon>Eukaryota</taxon>
        <taxon>Fungi</taxon>
        <taxon>Dikarya</taxon>
        <taxon>Basidiomycota</taxon>
        <taxon>Agaricomycotina</taxon>
        <taxon>Agaricomycetes</taxon>
        <taxon>Polyporales</taxon>
        <taxon>Phaeolaceae</taxon>
        <taxon>Wolfiporia</taxon>
    </lineage>
</organism>
<dbReference type="GO" id="GO:0005506">
    <property type="term" value="F:iron ion binding"/>
    <property type="evidence" value="ECO:0007669"/>
    <property type="project" value="InterPro"/>
</dbReference>
<feature type="binding site" description="axial binding residue" evidence="9">
    <location>
        <position position="457"/>
    </location>
    <ligand>
        <name>heme</name>
        <dbReference type="ChEBI" id="CHEBI:30413"/>
    </ligand>
    <ligandPart>
        <name>Fe</name>
        <dbReference type="ChEBI" id="CHEBI:18248"/>
    </ligandPart>
</feature>
<keyword evidence="6" id="KW-0560">Oxidoreductase</keyword>
<comment type="similarity">
    <text evidence="3">Belongs to the cytochrome P450 family.</text>
</comment>
<dbReference type="EMBL" id="KB468053">
    <property type="protein sequence ID" value="PCH40534.1"/>
    <property type="molecule type" value="Genomic_DNA"/>
</dbReference>